<evidence type="ECO:0000256" key="1">
    <source>
        <dbReference type="ARBA" id="ARBA00022618"/>
    </source>
</evidence>
<reference evidence="8 9" key="1">
    <citation type="journal article" date="2023" name="BMC Biol.">
        <title>The compact genome of the sponge Oopsacas minuta (Hexactinellida) is lacking key metazoan core genes.</title>
        <authorList>
            <person name="Santini S."/>
            <person name="Schenkelaars Q."/>
            <person name="Jourda C."/>
            <person name="Duchesne M."/>
            <person name="Belahbib H."/>
            <person name="Rocher C."/>
            <person name="Selva M."/>
            <person name="Riesgo A."/>
            <person name="Vervoort M."/>
            <person name="Leys S.P."/>
            <person name="Kodjabachian L."/>
            <person name="Le Bivic A."/>
            <person name="Borchiellini C."/>
            <person name="Claverie J.M."/>
            <person name="Renard E."/>
        </authorList>
    </citation>
    <scope>NUCLEOTIDE SEQUENCE [LARGE SCALE GENOMIC DNA]</scope>
    <source>
        <strain evidence="8">SPO-2</strain>
    </source>
</reference>
<dbReference type="SMART" id="SM01332">
    <property type="entry name" value="Cyclin_C"/>
    <property type="match status" value="1"/>
</dbReference>
<dbReference type="Pfam" id="PF02984">
    <property type="entry name" value="Cyclin_C"/>
    <property type="match status" value="1"/>
</dbReference>
<dbReference type="Pfam" id="PF00134">
    <property type="entry name" value="Cyclin_N"/>
    <property type="match status" value="1"/>
</dbReference>
<dbReference type="InterPro" id="IPR013763">
    <property type="entry name" value="Cyclin-like_dom"/>
</dbReference>
<evidence type="ECO:0000259" key="6">
    <source>
        <dbReference type="SMART" id="SM00385"/>
    </source>
</evidence>
<feature type="domain" description="Cyclin-like" evidence="6">
    <location>
        <begin position="412"/>
        <end position="496"/>
    </location>
</feature>
<evidence type="ECO:0000313" key="9">
    <source>
        <dbReference type="Proteomes" id="UP001165289"/>
    </source>
</evidence>
<dbReference type="Proteomes" id="UP001165289">
    <property type="component" value="Unassembled WGS sequence"/>
</dbReference>
<keyword evidence="3" id="KW-0131">Cell cycle</keyword>
<sequence length="629" mass="69703">MDFALKRTNKFENLSTRGRQVKREGENIGLPTSESKRTKRNPLTSFQNILSNRPTIRLKKTVVQAAADKAKVSSDERNKSSLQDKTAPFKKKGDRISDQENVDPVSRLPIPRERRTIFGNPFTKKKSAQVIPYVPKQEPAPLGGAKQHLVKVRVPANKGDENKPRVVVTQSKGAHTTSATSHPVTQGPHPDVSRRVALTKSGTLSSALHRVSATNTMKGGSQIHLTAPEMKRKPLGVISQTGTNSDSNSSSVTSQIAVTQGGVSSGVVMNQSLNSSFLQTFSKMNTIDQRANPKISKENPPSGPYLRLSNRPVLQTTRISDPATSHLILLPQTTELSCTPVKNDIIMQSPAAQLTDPLLDLDCISTQYLLCPEYAQGAFIYLKGIQSRYMPAVAYLSKQQDINEGMRAILVDWLVEVSTEYKLKTQTLFLAINYIDRFLSLMSVSRTKLQLVGTCCMYVASKFEEIYPPELSEFAFITDDTYTKRQVVRMEALILKALEFNLLAPTAHLFAERFIRAVTPSPDNFKHLVAYLCELALLNDKIILRYNPSMVAASAVSLSAETVGLPGWSSSLTRHTGYHWFEIQTCRTLLHLQFHSAPNFSQQAIQTKYRSADYLGVSALSLSLPKHSS</sequence>
<keyword evidence="2 4" id="KW-0195">Cyclin</keyword>
<feature type="domain" description="Cyclin C-terminal" evidence="7">
    <location>
        <begin position="505"/>
        <end position="623"/>
    </location>
</feature>
<evidence type="ECO:0000256" key="3">
    <source>
        <dbReference type="ARBA" id="ARBA00023306"/>
    </source>
</evidence>
<dbReference type="CDD" id="cd20504">
    <property type="entry name" value="CYCLIN_CCNA_rpt1"/>
    <property type="match status" value="1"/>
</dbReference>
<evidence type="ECO:0000259" key="7">
    <source>
        <dbReference type="SMART" id="SM01332"/>
    </source>
</evidence>
<dbReference type="SUPFAM" id="SSF47954">
    <property type="entry name" value="Cyclin-like"/>
    <property type="match status" value="2"/>
</dbReference>
<accession>A0AAV7JJQ9</accession>
<proteinExistence type="inferred from homology"/>
<feature type="region of interest" description="Disordered" evidence="5">
    <location>
        <begin position="1"/>
        <end position="42"/>
    </location>
</feature>
<evidence type="ECO:0000256" key="5">
    <source>
        <dbReference type="SAM" id="MobiDB-lite"/>
    </source>
</evidence>
<dbReference type="AlphaFoldDB" id="A0AAV7JJQ9"/>
<dbReference type="InterPro" id="IPR004367">
    <property type="entry name" value="Cyclin_C-dom"/>
</dbReference>
<dbReference type="InterPro" id="IPR036915">
    <property type="entry name" value="Cyclin-like_sf"/>
</dbReference>
<dbReference type="PROSITE" id="PS00292">
    <property type="entry name" value="CYCLINS"/>
    <property type="match status" value="1"/>
</dbReference>
<feature type="region of interest" description="Disordered" evidence="5">
    <location>
        <begin position="73"/>
        <end position="102"/>
    </location>
</feature>
<dbReference type="PANTHER" id="PTHR10177">
    <property type="entry name" value="CYCLINS"/>
    <property type="match status" value="1"/>
</dbReference>
<keyword evidence="1" id="KW-0132">Cell division</keyword>
<organism evidence="8 9">
    <name type="scientific">Oopsacas minuta</name>
    <dbReference type="NCBI Taxonomy" id="111878"/>
    <lineage>
        <taxon>Eukaryota</taxon>
        <taxon>Metazoa</taxon>
        <taxon>Porifera</taxon>
        <taxon>Hexactinellida</taxon>
        <taxon>Hexasterophora</taxon>
        <taxon>Lyssacinosida</taxon>
        <taxon>Leucopsacidae</taxon>
        <taxon>Oopsacas</taxon>
    </lineage>
</organism>
<keyword evidence="9" id="KW-1185">Reference proteome</keyword>
<feature type="domain" description="Cyclin-like" evidence="6">
    <location>
        <begin position="513"/>
        <end position="595"/>
    </location>
</feature>
<dbReference type="InterPro" id="IPR039361">
    <property type="entry name" value="Cyclin"/>
</dbReference>
<feature type="compositionally biased region" description="Polar residues" evidence="5">
    <location>
        <begin position="171"/>
        <end position="184"/>
    </location>
</feature>
<dbReference type="SMART" id="SM00385">
    <property type="entry name" value="CYCLIN"/>
    <property type="match status" value="2"/>
</dbReference>
<evidence type="ECO:0000256" key="4">
    <source>
        <dbReference type="RuleBase" id="RU000383"/>
    </source>
</evidence>
<gene>
    <name evidence="8" type="ORF">LOD99_11524</name>
</gene>
<protein>
    <submittedName>
        <fullName evidence="8">G2/mitotic-specific cyclin-A-like</fullName>
    </submittedName>
</protein>
<feature type="region of interest" description="Disordered" evidence="5">
    <location>
        <begin position="171"/>
        <end position="191"/>
    </location>
</feature>
<dbReference type="Gene3D" id="1.10.472.10">
    <property type="entry name" value="Cyclin-like"/>
    <property type="match status" value="2"/>
</dbReference>
<dbReference type="GO" id="GO:0051301">
    <property type="term" value="P:cell division"/>
    <property type="evidence" value="ECO:0007669"/>
    <property type="project" value="UniProtKB-KW"/>
</dbReference>
<dbReference type="InterPro" id="IPR006671">
    <property type="entry name" value="Cyclin_N"/>
</dbReference>
<comment type="similarity">
    <text evidence="4">Belongs to the cyclin family.</text>
</comment>
<comment type="caution">
    <text evidence="8">The sequence shown here is derived from an EMBL/GenBank/DDBJ whole genome shotgun (WGS) entry which is preliminary data.</text>
</comment>
<name>A0AAV7JJQ9_9METZ</name>
<dbReference type="EMBL" id="JAKMXF010000321">
    <property type="protein sequence ID" value="KAI6649155.1"/>
    <property type="molecule type" value="Genomic_DNA"/>
</dbReference>
<evidence type="ECO:0000313" key="8">
    <source>
        <dbReference type="EMBL" id="KAI6649155.1"/>
    </source>
</evidence>
<dbReference type="FunFam" id="1.10.472.10:FF:000001">
    <property type="entry name" value="G2/mitotic-specific cyclin"/>
    <property type="match status" value="1"/>
</dbReference>
<evidence type="ECO:0000256" key="2">
    <source>
        <dbReference type="ARBA" id="ARBA00023127"/>
    </source>
</evidence>
<dbReference type="InterPro" id="IPR048258">
    <property type="entry name" value="Cyclins_cyclin-box"/>
</dbReference>